<feature type="compositionally biased region" description="Basic residues" evidence="1">
    <location>
        <begin position="355"/>
        <end position="375"/>
    </location>
</feature>
<proteinExistence type="predicted"/>
<accession>A0A397T3K2</accession>
<organism evidence="2 3">
    <name type="scientific">Glomus cerebriforme</name>
    <dbReference type="NCBI Taxonomy" id="658196"/>
    <lineage>
        <taxon>Eukaryota</taxon>
        <taxon>Fungi</taxon>
        <taxon>Fungi incertae sedis</taxon>
        <taxon>Mucoromycota</taxon>
        <taxon>Glomeromycotina</taxon>
        <taxon>Glomeromycetes</taxon>
        <taxon>Glomerales</taxon>
        <taxon>Glomeraceae</taxon>
        <taxon>Glomus</taxon>
    </lineage>
</organism>
<dbReference type="AlphaFoldDB" id="A0A397T3K2"/>
<evidence type="ECO:0000256" key="1">
    <source>
        <dbReference type="SAM" id="MobiDB-lite"/>
    </source>
</evidence>
<dbReference type="EMBL" id="QKYT01000152">
    <property type="protein sequence ID" value="RIA91466.1"/>
    <property type="molecule type" value="Genomic_DNA"/>
</dbReference>
<keyword evidence="3" id="KW-1185">Reference proteome</keyword>
<evidence type="ECO:0000313" key="3">
    <source>
        <dbReference type="Proteomes" id="UP000265703"/>
    </source>
</evidence>
<evidence type="ECO:0000313" key="2">
    <source>
        <dbReference type="EMBL" id="RIA91466.1"/>
    </source>
</evidence>
<sequence length="451" mass="52234">MYFHGFAIEILEDGKQLREYCLQAKNTRTTTGKSYVIDEKTNERKYSPITAYAVVKETGKNFEIKYSAKIASEDNPIIAIIYIDGTNDYTYHGLTSSSSQIQNSFWDSSRDKQYCFEFSKILSYSPESSPNRIRTKPLYGARGTISVYFYKGTKVSERLMSIPYYALNQSRTIEPKFKSEISITTKFNEIIGNDTSPKPIINMIKQSNDPIAVLHIHYRSESWLVSIGMQIRINENSSTECAPNNSSFKPIPARNENELVSVSQSAVNNQSVNNGVSGQINQSLIDLIQSFEKMNNNNTSVDVTGVTEKESVILQRWSKPYEVHRGRIKKISHHMNKNYNKDKRFENFEPEGQRKNGKKKNKKRPRKKRSRKKERKVVTNTSIENEMITEPIKKEELSNPVIQSITEIPKYKEYVEREYHTSDYIEFDENNQILKKKTYCIEKTIIELEDD</sequence>
<gene>
    <name evidence="2" type="ORF">C1645_737112</name>
</gene>
<feature type="compositionally biased region" description="Basic and acidic residues" evidence="1">
    <location>
        <begin position="339"/>
        <end position="354"/>
    </location>
</feature>
<reference evidence="2 3" key="1">
    <citation type="submission" date="2018-06" db="EMBL/GenBank/DDBJ databases">
        <title>Comparative genomics reveals the genomic features of Rhizophagus irregularis, R. cerebriforme, R. diaphanum and Gigaspora rosea, and their symbiotic lifestyle signature.</title>
        <authorList>
            <person name="Morin E."/>
            <person name="San Clemente H."/>
            <person name="Chen E.C.H."/>
            <person name="De La Providencia I."/>
            <person name="Hainaut M."/>
            <person name="Kuo A."/>
            <person name="Kohler A."/>
            <person name="Murat C."/>
            <person name="Tang N."/>
            <person name="Roy S."/>
            <person name="Loubradou J."/>
            <person name="Henrissat B."/>
            <person name="Grigoriev I.V."/>
            <person name="Corradi N."/>
            <person name="Roux C."/>
            <person name="Martin F.M."/>
        </authorList>
    </citation>
    <scope>NUCLEOTIDE SEQUENCE [LARGE SCALE GENOMIC DNA]</scope>
    <source>
        <strain evidence="2 3">DAOM 227022</strain>
    </source>
</reference>
<feature type="region of interest" description="Disordered" evidence="1">
    <location>
        <begin position="332"/>
        <end position="379"/>
    </location>
</feature>
<name>A0A397T3K2_9GLOM</name>
<dbReference type="Proteomes" id="UP000265703">
    <property type="component" value="Unassembled WGS sequence"/>
</dbReference>
<protein>
    <submittedName>
        <fullName evidence="2">Uncharacterized protein</fullName>
    </submittedName>
</protein>
<comment type="caution">
    <text evidence="2">The sequence shown here is derived from an EMBL/GenBank/DDBJ whole genome shotgun (WGS) entry which is preliminary data.</text>
</comment>
<dbReference type="OrthoDB" id="2362133at2759"/>